<dbReference type="GO" id="GO:0043235">
    <property type="term" value="C:receptor complex"/>
    <property type="evidence" value="ECO:0007669"/>
    <property type="project" value="TreeGrafter"/>
</dbReference>
<dbReference type="SUPFAM" id="SSF56112">
    <property type="entry name" value="Protein kinase-like (PK-like)"/>
    <property type="match status" value="1"/>
</dbReference>
<keyword evidence="5" id="KW-0067">ATP-binding</keyword>
<evidence type="ECO:0000256" key="6">
    <source>
        <dbReference type="ARBA" id="ARBA00023136"/>
    </source>
</evidence>
<dbReference type="Proteomes" id="UP000014760">
    <property type="component" value="Unassembled WGS sequence"/>
</dbReference>
<evidence type="ECO:0000259" key="8">
    <source>
        <dbReference type="PROSITE" id="PS50011"/>
    </source>
</evidence>
<dbReference type="InterPro" id="IPR001245">
    <property type="entry name" value="Ser-Thr/Tyr_kinase_cat_dom"/>
</dbReference>
<gene>
    <name evidence="9" type="ORF">CAPTEDRAFT_106132</name>
</gene>
<keyword evidence="7" id="KW-0829">Tyrosine-protein kinase</keyword>
<dbReference type="CDD" id="cd00192">
    <property type="entry name" value="PTKc"/>
    <property type="match status" value="1"/>
</dbReference>
<sequence>GHYGEVYKGWLRRKERVAVKTLKPSMEKEFSMEDFEKEFRLMVKLEHKNIIRMIGQCPPSKKIAEVNYYSIASFLRFYPLNGSTITYTHSVPFTLSLHSQGMQYLHANRIVHRDLAARNVLVTKLTCMKISDFGLSRYVENDYYRAKKNRAIPALWVAPEALSDRKFTFKGDVWSYAITVWEVYSFGAVPELIPDGIKGGDFTKLVCELHDGRRLKRPERCPAKVYAELLMPCWKYDEEQRFNFDDVMKALEKLSG</sequence>
<protein>
    <recommendedName>
        <fullName evidence="8">Protein kinase domain-containing protein</fullName>
    </recommendedName>
</protein>
<dbReference type="AlphaFoldDB" id="R7T8A9"/>
<dbReference type="InterPro" id="IPR011009">
    <property type="entry name" value="Kinase-like_dom_sf"/>
</dbReference>
<comment type="subcellular location">
    <subcellularLocation>
        <location evidence="1">Endomembrane system</location>
    </subcellularLocation>
</comment>
<dbReference type="PIRSF" id="PIRSF000654">
    <property type="entry name" value="Integrin-linked_kinase"/>
    <property type="match status" value="1"/>
</dbReference>
<reference evidence="9 11" key="2">
    <citation type="journal article" date="2013" name="Nature">
        <title>Insights into bilaterian evolution from three spiralian genomes.</title>
        <authorList>
            <person name="Simakov O."/>
            <person name="Marletaz F."/>
            <person name="Cho S.J."/>
            <person name="Edsinger-Gonzales E."/>
            <person name="Havlak P."/>
            <person name="Hellsten U."/>
            <person name="Kuo D.H."/>
            <person name="Larsson T."/>
            <person name="Lv J."/>
            <person name="Arendt D."/>
            <person name="Savage R."/>
            <person name="Osoegawa K."/>
            <person name="de Jong P."/>
            <person name="Grimwood J."/>
            <person name="Chapman J.A."/>
            <person name="Shapiro H."/>
            <person name="Aerts A."/>
            <person name="Otillar R.P."/>
            <person name="Terry A.Y."/>
            <person name="Boore J.L."/>
            <person name="Grigoriev I.V."/>
            <person name="Lindberg D.R."/>
            <person name="Seaver E.C."/>
            <person name="Weisblat D.A."/>
            <person name="Putnam N.H."/>
            <person name="Rokhsar D.S."/>
        </authorList>
    </citation>
    <scope>NUCLEOTIDE SEQUENCE</scope>
    <source>
        <strain evidence="9 11">I ESC-2004</strain>
    </source>
</reference>
<dbReference type="EMBL" id="KB312450">
    <property type="protein sequence ID" value="ELT87214.1"/>
    <property type="molecule type" value="Genomic_DNA"/>
</dbReference>
<dbReference type="EnsemblMetazoa" id="CapteT106132">
    <property type="protein sequence ID" value="CapteP106132"/>
    <property type="gene ID" value="CapteG106132"/>
</dbReference>
<reference evidence="10" key="3">
    <citation type="submission" date="2015-06" db="UniProtKB">
        <authorList>
            <consortium name="EnsemblMetazoa"/>
        </authorList>
    </citation>
    <scope>IDENTIFICATION</scope>
</reference>
<accession>R7T8A9</accession>
<dbReference type="InterPro" id="IPR000719">
    <property type="entry name" value="Prot_kinase_dom"/>
</dbReference>
<dbReference type="HOGENOM" id="CLU_000288_7_40_1"/>
<dbReference type="InterPro" id="IPR050122">
    <property type="entry name" value="RTK"/>
</dbReference>
<keyword evidence="6" id="KW-0472">Membrane</keyword>
<evidence type="ECO:0000256" key="3">
    <source>
        <dbReference type="ARBA" id="ARBA00022741"/>
    </source>
</evidence>
<dbReference type="OrthoDB" id="5984265at2759"/>
<feature type="non-terminal residue" evidence="9">
    <location>
        <position position="1"/>
    </location>
</feature>
<dbReference type="GO" id="GO:0005524">
    <property type="term" value="F:ATP binding"/>
    <property type="evidence" value="ECO:0007669"/>
    <property type="project" value="UniProtKB-KW"/>
</dbReference>
<evidence type="ECO:0000256" key="5">
    <source>
        <dbReference type="ARBA" id="ARBA00022840"/>
    </source>
</evidence>
<keyword evidence="11" id="KW-1185">Reference proteome</keyword>
<dbReference type="STRING" id="283909.R7T8A9"/>
<dbReference type="GO" id="GO:0007169">
    <property type="term" value="P:cell surface receptor protein tyrosine kinase signaling pathway"/>
    <property type="evidence" value="ECO:0007669"/>
    <property type="project" value="TreeGrafter"/>
</dbReference>
<evidence type="ECO:0000313" key="11">
    <source>
        <dbReference type="Proteomes" id="UP000014760"/>
    </source>
</evidence>
<evidence type="ECO:0000313" key="9">
    <source>
        <dbReference type="EMBL" id="ELT87214.1"/>
    </source>
</evidence>
<dbReference type="GO" id="GO:0012505">
    <property type="term" value="C:endomembrane system"/>
    <property type="evidence" value="ECO:0007669"/>
    <property type="project" value="UniProtKB-SubCell"/>
</dbReference>
<evidence type="ECO:0000256" key="1">
    <source>
        <dbReference type="ARBA" id="ARBA00004308"/>
    </source>
</evidence>
<dbReference type="GO" id="GO:0004714">
    <property type="term" value="F:transmembrane receptor protein tyrosine kinase activity"/>
    <property type="evidence" value="ECO:0007669"/>
    <property type="project" value="TreeGrafter"/>
</dbReference>
<dbReference type="EMBL" id="AMQN01003671">
    <property type="status" value="NOT_ANNOTATED_CDS"/>
    <property type="molecule type" value="Genomic_DNA"/>
</dbReference>
<dbReference type="PROSITE" id="PS00109">
    <property type="entry name" value="PROTEIN_KINASE_TYR"/>
    <property type="match status" value="1"/>
</dbReference>
<dbReference type="OMA" id="PYETHIG"/>
<dbReference type="InterPro" id="IPR020635">
    <property type="entry name" value="Tyr_kinase_cat_dom"/>
</dbReference>
<dbReference type="InterPro" id="IPR008266">
    <property type="entry name" value="Tyr_kinase_AS"/>
</dbReference>
<evidence type="ECO:0000313" key="10">
    <source>
        <dbReference type="EnsemblMetazoa" id="CapteP106132"/>
    </source>
</evidence>
<name>R7T8A9_CAPTE</name>
<dbReference type="PANTHER" id="PTHR24416">
    <property type="entry name" value="TYROSINE-PROTEIN KINASE RECEPTOR"/>
    <property type="match status" value="1"/>
</dbReference>
<dbReference type="GO" id="GO:0048468">
    <property type="term" value="P:cell development"/>
    <property type="evidence" value="ECO:0007669"/>
    <property type="project" value="UniProtKB-ARBA"/>
</dbReference>
<keyword evidence="2" id="KW-0808">Transferase</keyword>
<dbReference type="SMART" id="SM00219">
    <property type="entry name" value="TyrKc"/>
    <property type="match status" value="1"/>
</dbReference>
<proteinExistence type="predicted"/>
<dbReference type="GO" id="GO:0005886">
    <property type="term" value="C:plasma membrane"/>
    <property type="evidence" value="ECO:0007669"/>
    <property type="project" value="TreeGrafter"/>
</dbReference>
<feature type="domain" description="Protein kinase" evidence="8">
    <location>
        <begin position="1"/>
        <end position="254"/>
    </location>
</feature>
<dbReference type="FunFam" id="1.10.510.10:FF:001512">
    <property type="entry name" value="Receptor tyrosine-protein kinase erbB-2"/>
    <property type="match status" value="1"/>
</dbReference>
<dbReference type="GO" id="GO:0030182">
    <property type="term" value="P:neuron differentiation"/>
    <property type="evidence" value="ECO:0007669"/>
    <property type="project" value="UniProtKB-ARBA"/>
</dbReference>
<evidence type="ECO:0000256" key="4">
    <source>
        <dbReference type="ARBA" id="ARBA00022777"/>
    </source>
</evidence>
<dbReference type="GO" id="GO:0050793">
    <property type="term" value="P:regulation of developmental process"/>
    <property type="evidence" value="ECO:0007669"/>
    <property type="project" value="UniProtKB-ARBA"/>
</dbReference>
<dbReference type="PANTHER" id="PTHR24416:SF621">
    <property type="entry name" value="TYROSINE KINASE RECEPTOR CAD96CA"/>
    <property type="match status" value="1"/>
</dbReference>
<dbReference type="PRINTS" id="PR00109">
    <property type="entry name" value="TYRKINASE"/>
</dbReference>
<dbReference type="Gene3D" id="1.10.510.10">
    <property type="entry name" value="Transferase(Phosphotransferase) domain 1"/>
    <property type="match status" value="1"/>
</dbReference>
<organism evidence="9">
    <name type="scientific">Capitella teleta</name>
    <name type="common">Polychaete worm</name>
    <dbReference type="NCBI Taxonomy" id="283909"/>
    <lineage>
        <taxon>Eukaryota</taxon>
        <taxon>Metazoa</taxon>
        <taxon>Spiralia</taxon>
        <taxon>Lophotrochozoa</taxon>
        <taxon>Annelida</taxon>
        <taxon>Polychaeta</taxon>
        <taxon>Sedentaria</taxon>
        <taxon>Scolecida</taxon>
        <taxon>Capitellidae</taxon>
        <taxon>Capitella</taxon>
    </lineage>
</organism>
<keyword evidence="3" id="KW-0547">Nucleotide-binding</keyword>
<reference evidence="11" key="1">
    <citation type="submission" date="2012-12" db="EMBL/GenBank/DDBJ databases">
        <authorList>
            <person name="Hellsten U."/>
            <person name="Grimwood J."/>
            <person name="Chapman J.A."/>
            <person name="Shapiro H."/>
            <person name="Aerts A."/>
            <person name="Otillar R.P."/>
            <person name="Terry A.Y."/>
            <person name="Boore J.L."/>
            <person name="Simakov O."/>
            <person name="Marletaz F."/>
            <person name="Cho S.-J."/>
            <person name="Edsinger-Gonzales E."/>
            <person name="Havlak P."/>
            <person name="Kuo D.-H."/>
            <person name="Larsson T."/>
            <person name="Lv J."/>
            <person name="Arendt D."/>
            <person name="Savage R."/>
            <person name="Osoegawa K."/>
            <person name="de Jong P."/>
            <person name="Lindberg D.R."/>
            <person name="Seaver E.C."/>
            <person name="Weisblat D.A."/>
            <person name="Putnam N.H."/>
            <person name="Grigoriev I.V."/>
            <person name="Rokhsar D.S."/>
        </authorList>
    </citation>
    <scope>NUCLEOTIDE SEQUENCE</scope>
    <source>
        <strain evidence="11">I ESC-2004</strain>
    </source>
</reference>
<keyword evidence="4" id="KW-0418">Kinase</keyword>
<dbReference type="Pfam" id="PF07714">
    <property type="entry name" value="PK_Tyr_Ser-Thr"/>
    <property type="match status" value="1"/>
</dbReference>
<evidence type="ECO:0000256" key="2">
    <source>
        <dbReference type="ARBA" id="ARBA00022679"/>
    </source>
</evidence>
<dbReference type="PROSITE" id="PS50011">
    <property type="entry name" value="PROTEIN_KINASE_DOM"/>
    <property type="match status" value="1"/>
</dbReference>
<evidence type="ECO:0000256" key="7">
    <source>
        <dbReference type="ARBA" id="ARBA00023137"/>
    </source>
</evidence>